<dbReference type="PROSITE" id="PS50005">
    <property type="entry name" value="TPR"/>
    <property type="match status" value="1"/>
</dbReference>
<dbReference type="OrthoDB" id="8525418at2"/>
<dbReference type="HOGENOM" id="CLU_044315_1_0_4"/>
<dbReference type="STRING" id="666681.M301_2506"/>
<comment type="function">
    <text evidence="2">Mediates coordination of peptidoglycan synthesis and outer membrane constriction during cell division.</text>
</comment>
<feature type="signal peptide" evidence="2">
    <location>
        <begin position="1"/>
        <end position="23"/>
    </location>
</feature>
<feature type="repeat" description="TPR" evidence="3">
    <location>
        <begin position="195"/>
        <end position="228"/>
    </location>
</feature>
<evidence type="ECO:0000259" key="4">
    <source>
        <dbReference type="Pfam" id="PF13525"/>
    </source>
</evidence>
<dbReference type="SUPFAM" id="SSF48452">
    <property type="entry name" value="TPR-like"/>
    <property type="match status" value="1"/>
</dbReference>
<keyword evidence="2" id="KW-0131">Cell cycle</keyword>
<dbReference type="GO" id="GO:0043093">
    <property type="term" value="P:FtsZ-dependent cytokinesis"/>
    <property type="evidence" value="ECO:0007669"/>
    <property type="project" value="UniProtKB-UniRule"/>
</dbReference>
<comment type="similarity">
    <text evidence="2">Belongs to the CpoB family.</text>
</comment>
<evidence type="ECO:0000256" key="1">
    <source>
        <dbReference type="ARBA" id="ARBA00022729"/>
    </source>
</evidence>
<accession>D7DMT9</accession>
<gene>
    <name evidence="2" type="primary">cpoB</name>
    <name evidence="6" type="ordered locus">M301_2506</name>
</gene>
<evidence type="ECO:0000256" key="2">
    <source>
        <dbReference type="HAMAP-Rule" id="MF_02066"/>
    </source>
</evidence>
<dbReference type="HAMAP" id="MF_02066">
    <property type="entry name" value="CpoB"/>
    <property type="match status" value="1"/>
</dbReference>
<dbReference type="EMBL" id="CP002056">
    <property type="protein sequence ID" value="ADI30866.1"/>
    <property type="molecule type" value="Genomic_DNA"/>
</dbReference>
<dbReference type="Pfam" id="PF16331">
    <property type="entry name" value="TolA_bind_tri"/>
    <property type="match status" value="1"/>
</dbReference>
<keyword evidence="2" id="KW-0175">Coiled coil</keyword>
<feature type="chain" id="PRO_5009991227" description="Cell division coordinator CpoB" evidence="2">
    <location>
        <begin position="24"/>
        <end position="282"/>
    </location>
</feature>
<dbReference type="SMART" id="SM00028">
    <property type="entry name" value="TPR"/>
    <property type="match status" value="3"/>
</dbReference>
<dbReference type="AlphaFoldDB" id="D7DMT9"/>
<evidence type="ECO:0000259" key="5">
    <source>
        <dbReference type="Pfam" id="PF16331"/>
    </source>
</evidence>
<evidence type="ECO:0000313" key="7">
    <source>
        <dbReference type="Proteomes" id="UP000000383"/>
    </source>
</evidence>
<reference evidence="7" key="1">
    <citation type="submission" date="2010-05" db="EMBL/GenBank/DDBJ databases">
        <title>Complete sequence of Methylotenera sp. 301.</title>
        <authorList>
            <person name="Lucas S."/>
            <person name="Copeland A."/>
            <person name="Lapidus A."/>
            <person name="Cheng J.-F."/>
            <person name="Bruce D."/>
            <person name="Goodwin L."/>
            <person name="Pitluck S."/>
            <person name="Clum A."/>
            <person name="Land M."/>
            <person name="Hauser L."/>
            <person name="Kyrpides N."/>
            <person name="Ivanova N."/>
            <person name="Chistoservova L."/>
            <person name="Kalyuzhnaya M."/>
            <person name="Woyke T."/>
        </authorList>
    </citation>
    <scope>NUCLEOTIDE SEQUENCE [LARGE SCALE GENOMIC DNA]</scope>
    <source>
        <strain evidence="7">301</strain>
    </source>
</reference>
<dbReference type="Pfam" id="PF13525">
    <property type="entry name" value="YfiO"/>
    <property type="match status" value="1"/>
</dbReference>
<evidence type="ECO:0000313" key="6">
    <source>
        <dbReference type="EMBL" id="ADI30866.1"/>
    </source>
</evidence>
<dbReference type="RefSeq" id="WP_013149173.1">
    <property type="nucleotide sequence ID" value="NC_014207.1"/>
</dbReference>
<dbReference type="Gene3D" id="1.25.40.10">
    <property type="entry name" value="Tetratricopeptide repeat domain"/>
    <property type="match status" value="1"/>
</dbReference>
<dbReference type="KEGG" id="meh:M301_2506"/>
<dbReference type="Proteomes" id="UP000000383">
    <property type="component" value="Chromosome"/>
</dbReference>
<dbReference type="InterPro" id="IPR014162">
    <property type="entry name" value="CpoB_C"/>
</dbReference>
<dbReference type="InterPro" id="IPR039565">
    <property type="entry name" value="BamD-like"/>
</dbReference>
<feature type="domain" description="YbgF trimerisation" evidence="5">
    <location>
        <begin position="60"/>
        <end position="131"/>
    </location>
</feature>
<keyword evidence="2" id="KW-0574">Periplasm</keyword>
<dbReference type="GO" id="GO:0070206">
    <property type="term" value="P:protein trimerization"/>
    <property type="evidence" value="ECO:0007669"/>
    <property type="project" value="InterPro"/>
</dbReference>
<reference evidence="6 7" key="2">
    <citation type="journal article" date="2011" name="J. Bacteriol.">
        <title>Genomes of three methylotrophs from a single niche uncover genetic and metabolic divergence of Methylophilaceae.</title>
        <authorList>
            <person name="Lapidus A."/>
            <person name="Clum A."/>
            <person name="Labutti K."/>
            <person name="Kaluzhnaya M.G."/>
            <person name="Lim S."/>
            <person name="Beck D.A."/>
            <person name="Glavina Del Rio T."/>
            <person name="Nolan M."/>
            <person name="Mavromatis K."/>
            <person name="Huntemann M."/>
            <person name="Lucas S."/>
            <person name="Lidstrom M.E."/>
            <person name="Ivanova N."/>
            <person name="Chistoserdova L."/>
        </authorList>
    </citation>
    <scope>NUCLEOTIDE SEQUENCE [LARGE SCALE GENOMIC DNA]</scope>
    <source>
        <strain evidence="6 7">301</strain>
    </source>
</reference>
<keyword evidence="3" id="KW-0802">TPR repeat</keyword>
<proteinExistence type="inferred from homology"/>
<keyword evidence="7" id="KW-1185">Reference proteome</keyword>
<dbReference type="eggNOG" id="COG1729">
    <property type="taxonomic scope" value="Bacteria"/>
</dbReference>
<dbReference type="InterPro" id="IPR034706">
    <property type="entry name" value="CpoB"/>
</dbReference>
<feature type="domain" description="Outer membrane lipoprotein BamD-like" evidence="4">
    <location>
        <begin position="165"/>
        <end position="279"/>
    </location>
</feature>
<organism evidence="6 7">
    <name type="scientific">Methylotenera versatilis (strain 301)</name>
    <dbReference type="NCBI Taxonomy" id="666681"/>
    <lineage>
        <taxon>Bacteria</taxon>
        <taxon>Pseudomonadati</taxon>
        <taxon>Pseudomonadota</taxon>
        <taxon>Betaproteobacteria</taxon>
        <taxon>Nitrosomonadales</taxon>
        <taxon>Methylophilaceae</taxon>
        <taxon>Methylotenera</taxon>
    </lineage>
</organism>
<feature type="coiled-coil region" evidence="2">
    <location>
        <begin position="76"/>
        <end position="110"/>
    </location>
</feature>
<dbReference type="NCBIfam" id="TIGR02795">
    <property type="entry name" value="tol_pal_ybgF"/>
    <property type="match status" value="1"/>
</dbReference>
<keyword evidence="2" id="KW-0132">Cell division</keyword>
<dbReference type="InterPro" id="IPR019734">
    <property type="entry name" value="TPR_rpt"/>
</dbReference>
<keyword evidence="1 2" id="KW-0732">Signal</keyword>
<dbReference type="Gene3D" id="1.20.5.110">
    <property type="match status" value="1"/>
</dbReference>
<comment type="subcellular location">
    <subcellularLocation>
        <location evidence="2">Periplasm</location>
    </subcellularLocation>
</comment>
<dbReference type="InterPro" id="IPR032519">
    <property type="entry name" value="YbgF_tri"/>
</dbReference>
<dbReference type="GO" id="GO:0030288">
    <property type="term" value="C:outer membrane-bounded periplasmic space"/>
    <property type="evidence" value="ECO:0007669"/>
    <property type="project" value="UniProtKB-UniRule"/>
</dbReference>
<name>D7DMT9_METV0</name>
<evidence type="ECO:0000256" key="3">
    <source>
        <dbReference type="PROSITE-ProRule" id="PRU00339"/>
    </source>
</evidence>
<dbReference type="InterPro" id="IPR011990">
    <property type="entry name" value="TPR-like_helical_dom_sf"/>
</dbReference>
<sequence precursor="true">MMKKLILASVLLSAQLFAISGHAALFDDKEARKKILEVETTMNSQDQANQTELANVKKNFEQRLQAIEAITKGGGLMEMQNQIESLKQEVARLKGDLEVANHNVDATQQRQKDLYGDTDARLRKLESGATPAAAGSSDASAPQSTPVVAAAPAKNTQEYQLLELANGLSKESKHKDAFNAYDKFLKDYPNSTLAAEATYGLGYSQFALKNYKSAIATQQKVIDLHPESPKVPDAMLNMANSQIQLGLVPGAKKTLRDLIAQFPNSEVTPTAQKRLKALEAIK</sequence>
<protein>
    <recommendedName>
        <fullName evidence="2">Cell division coordinator CpoB</fullName>
    </recommendedName>
</protein>